<gene>
    <name evidence="3" type="ORF">HAND00432_LOCUS23000</name>
</gene>
<evidence type="ECO:0000313" key="3">
    <source>
        <dbReference type="EMBL" id="CAD8971999.1"/>
    </source>
</evidence>
<keyword evidence="2" id="KW-1133">Transmembrane helix</keyword>
<keyword evidence="2" id="KW-0472">Membrane</keyword>
<feature type="transmembrane region" description="Helical" evidence="2">
    <location>
        <begin position="186"/>
        <end position="207"/>
    </location>
</feature>
<name>A0A6U2FSZ6_HEMAN</name>
<dbReference type="AlphaFoldDB" id="A0A6U2FSZ6"/>
<keyword evidence="2" id="KW-0812">Transmembrane</keyword>
<evidence type="ECO:0000256" key="1">
    <source>
        <dbReference type="SAM" id="MobiDB-lite"/>
    </source>
</evidence>
<dbReference type="EMBL" id="HBFX01038242">
    <property type="protein sequence ID" value="CAD8971999.1"/>
    <property type="molecule type" value="Transcribed_RNA"/>
</dbReference>
<evidence type="ECO:0000256" key="2">
    <source>
        <dbReference type="SAM" id="Phobius"/>
    </source>
</evidence>
<feature type="transmembrane region" description="Helical" evidence="2">
    <location>
        <begin position="119"/>
        <end position="143"/>
    </location>
</feature>
<sequence>MAVTRMSAAKAALDEEEKRLHVMMMEGVEKQDKKGGEASQRDVGQGWQEDGEDEEFGWSTGGMSVPDRAWTDPCVASNACILWVAWFLVSCNNLELAMLAFLLFCASMGYHLSGEKDRAYMAVDVALGRCCFAYYCVSTVYWGDWSNPSAVAMIVSGYASFGVIISLTTGPWALQAHSERYSRLHPLVHVLGIVPPFVGGLVCKPFFA</sequence>
<feature type="transmembrane region" description="Helical" evidence="2">
    <location>
        <begin position="149"/>
        <end position="174"/>
    </location>
</feature>
<reference evidence="3" key="1">
    <citation type="submission" date="2021-01" db="EMBL/GenBank/DDBJ databases">
        <authorList>
            <person name="Corre E."/>
            <person name="Pelletier E."/>
            <person name="Niang G."/>
            <person name="Scheremetjew M."/>
            <person name="Finn R."/>
            <person name="Kale V."/>
            <person name="Holt S."/>
            <person name="Cochrane G."/>
            <person name="Meng A."/>
            <person name="Brown T."/>
            <person name="Cohen L."/>
        </authorList>
    </citation>
    <scope>NUCLEOTIDE SEQUENCE</scope>
    <source>
        <strain evidence="3">CCMP644</strain>
    </source>
</reference>
<feature type="region of interest" description="Disordered" evidence="1">
    <location>
        <begin position="29"/>
        <end position="54"/>
    </location>
</feature>
<organism evidence="3">
    <name type="scientific">Hemiselmis andersenii</name>
    <name type="common">Cryptophyte alga</name>
    <dbReference type="NCBI Taxonomy" id="464988"/>
    <lineage>
        <taxon>Eukaryota</taxon>
        <taxon>Cryptophyceae</taxon>
        <taxon>Cryptomonadales</taxon>
        <taxon>Hemiselmidaceae</taxon>
        <taxon>Hemiselmis</taxon>
    </lineage>
</organism>
<accession>A0A6U2FSZ6</accession>
<protein>
    <submittedName>
        <fullName evidence="3">Uncharacterized protein</fullName>
    </submittedName>
</protein>
<feature type="compositionally biased region" description="Basic and acidic residues" evidence="1">
    <location>
        <begin position="29"/>
        <end position="40"/>
    </location>
</feature>
<feature type="transmembrane region" description="Helical" evidence="2">
    <location>
        <begin position="83"/>
        <end position="107"/>
    </location>
</feature>
<proteinExistence type="predicted"/>